<evidence type="ECO:0000256" key="7">
    <source>
        <dbReference type="ARBA" id="ARBA00022801"/>
    </source>
</evidence>
<feature type="active site" evidence="11">
    <location>
        <position position="766"/>
    </location>
</feature>
<keyword evidence="6" id="KW-0732">Signal</keyword>
<evidence type="ECO:0000256" key="8">
    <source>
        <dbReference type="ARBA" id="ARBA00023295"/>
    </source>
</evidence>
<keyword evidence="5" id="KW-0964">Secreted</keyword>
<keyword evidence="8 12" id="KW-0326">Glycosidase</keyword>
<keyword evidence="4" id="KW-0134">Cell wall</keyword>
<dbReference type="PROSITE" id="PS00502">
    <property type="entry name" value="POLYGALACTURONASE"/>
    <property type="match status" value="1"/>
</dbReference>
<comment type="subcellular location">
    <subcellularLocation>
        <location evidence="1">Secreted</location>
        <location evidence="1">Cell wall</location>
    </subcellularLocation>
</comment>
<dbReference type="GO" id="GO:0010047">
    <property type="term" value="P:fruit dehiscence"/>
    <property type="evidence" value="ECO:0007669"/>
    <property type="project" value="UniProtKB-ARBA"/>
</dbReference>
<dbReference type="InterPro" id="IPR011050">
    <property type="entry name" value="Pectin_lyase_fold/virulence"/>
</dbReference>
<evidence type="ECO:0000313" key="14">
    <source>
        <dbReference type="Proteomes" id="UP000636709"/>
    </source>
</evidence>
<dbReference type="FunFam" id="2.160.20.10:FF:000028">
    <property type="entry name" value="Polygalacturonase QRT2"/>
    <property type="match status" value="2"/>
</dbReference>
<keyword evidence="7 12" id="KW-0378">Hydrolase</keyword>
<evidence type="ECO:0000256" key="3">
    <source>
        <dbReference type="ARBA" id="ARBA00012736"/>
    </source>
</evidence>
<evidence type="ECO:0000256" key="6">
    <source>
        <dbReference type="ARBA" id="ARBA00022729"/>
    </source>
</evidence>
<dbReference type="GO" id="GO:0009830">
    <property type="term" value="P:cell wall modification involved in abscission"/>
    <property type="evidence" value="ECO:0007669"/>
    <property type="project" value="UniProtKB-ARBA"/>
</dbReference>
<keyword evidence="9" id="KW-0961">Cell wall biogenesis/degradation</keyword>
<evidence type="ECO:0000256" key="12">
    <source>
        <dbReference type="RuleBase" id="RU361169"/>
    </source>
</evidence>
<dbReference type="GO" id="GO:0009901">
    <property type="term" value="P:anther dehiscence"/>
    <property type="evidence" value="ECO:0007669"/>
    <property type="project" value="UniProtKB-ARBA"/>
</dbReference>
<dbReference type="Gene3D" id="2.160.20.10">
    <property type="entry name" value="Single-stranded right-handed beta-helix, Pectin lyase-like"/>
    <property type="match status" value="2"/>
</dbReference>
<reference evidence="13" key="1">
    <citation type="submission" date="2020-07" db="EMBL/GenBank/DDBJ databases">
        <title>Genome sequence and genetic diversity analysis of an under-domesticated orphan crop, white fonio (Digitaria exilis).</title>
        <authorList>
            <person name="Bennetzen J.L."/>
            <person name="Chen S."/>
            <person name="Ma X."/>
            <person name="Wang X."/>
            <person name="Yssel A.E.J."/>
            <person name="Chaluvadi S.R."/>
            <person name="Johnson M."/>
            <person name="Gangashetty P."/>
            <person name="Hamidou F."/>
            <person name="Sanogo M.D."/>
            <person name="Zwaenepoel A."/>
            <person name="Wallace J."/>
            <person name="Van De Peer Y."/>
            <person name="Van Deynze A."/>
        </authorList>
    </citation>
    <scope>NUCLEOTIDE SEQUENCE</scope>
    <source>
        <tissue evidence="13">Leaves</tissue>
    </source>
</reference>
<dbReference type="OrthoDB" id="635044at2759"/>
<dbReference type="SMART" id="SM00710">
    <property type="entry name" value="PbH1"/>
    <property type="match status" value="11"/>
</dbReference>
<dbReference type="PANTHER" id="PTHR31375">
    <property type="match status" value="1"/>
</dbReference>
<evidence type="ECO:0000256" key="5">
    <source>
        <dbReference type="ARBA" id="ARBA00022525"/>
    </source>
</evidence>
<organism evidence="13 14">
    <name type="scientific">Digitaria exilis</name>
    <dbReference type="NCBI Taxonomy" id="1010633"/>
    <lineage>
        <taxon>Eukaryota</taxon>
        <taxon>Viridiplantae</taxon>
        <taxon>Streptophyta</taxon>
        <taxon>Embryophyta</taxon>
        <taxon>Tracheophyta</taxon>
        <taxon>Spermatophyta</taxon>
        <taxon>Magnoliopsida</taxon>
        <taxon>Liliopsida</taxon>
        <taxon>Poales</taxon>
        <taxon>Poaceae</taxon>
        <taxon>PACMAD clade</taxon>
        <taxon>Panicoideae</taxon>
        <taxon>Panicodae</taxon>
        <taxon>Paniceae</taxon>
        <taxon>Anthephorinae</taxon>
        <taxon>Digitaria</taxon>
    </lineage>
</organism>
<evidence type="ECO:0000256" key="9">
    <source>
        <dbReference type="ARBA" id="ARBA00023316"/>
    </source>
</evidence>
<name>A0A835ER07_9POAL</name>
<comment type="catalytic activity">
    <reaction evidence="10">
        <text>(1,4-alpha-D-galacturonosyl)n+m + H2O = (1,4-alpha-D-galacturonosyl)n + (1,4-alpha-D-galacturonosyl)m.</text>
        <dbReference type="EC" id="3.2.1.15"/>
    </reaction>
</comment>
<evidence type="ECO:0000256" key="4">
    <source>
        <dbReference type="ARBA" id="ARBA00022512"/>
    </source>
</evidence>
<gene>
    <name evidence="13" type="ORF">HU200_029890</name>
</gene>
<accession>A0A835ER07</accession>
<dbReference type="AlphaFoldDB" id="A0A835ER07"/>
<comment type="similarity">
    <text evidence="2 12">Belongs to the glycosyl hydrolase 28 family.</text>
</comment>
<dbReference type="Proteomes" id="UP000636709">
    <property type="component" value="Unassembled WGS sequence"/>
</dbReference>
<dbReference type="GO" id="GO:0005975">
    <property type="term" value="P:carbohydrate metabolic process"/>
    <property type="evidence" value="ECO:0007669"/>
    <property type="project" value="InterPro"/>
</dbReference>
<dbReference type="InterPro" id="IPR012334">
    <property type="entry name" value="Pectin_lyas_fold"/>
</dbReference>
<dbReference type="EMBL" id="JACEFO010001756">
    <property type="protein sequence ID" value="KAF8708526.1"/>
    <property type="molecule type" value="Genomic_DNA"/>
</dbReference>
<comment type="caution">
    <text evidence="13">The sequence shown here is derived from an EMBL/GenBank/DDBJ whole genome shotgun (WGS) entry which is preliminary data.</text>
</comment>
<evidence type="ECO:0000313" key="13">
    <source>
        <dbReference type="EMBL" id="KAF8708526.1"/>
    </source>
</evidence>
<evidence type="ECO:0000256" key="11">
    <source>
        <dbReference type="PROSITE-ProRule" id="PRU10052"/>
    </source>
</evidence>
<evidence type="ECO:0000256" key="2">
    <source>
        <dbReference type="ARBA" id="ARBA00008834"/>
    </source>
</evidence>
<dbReference type="SUPFAM" id="SSF51126">
    <property type="entry name" value="Pectin lyase-like"/>
    <property type="match status" value="2"/>
</dbReference>
<evidence type="ECO:0000256" key="1">
    <source>
        <dbReference type="ARBA" id="ARBA00004191"/>
    </source>
</evidence>
<dbReference type="InterPro" id="IPR006626">
    <property type="entry name" value="PbH1"/>
</dbReference>
<keyword evidence="14" id="KW-1185">Reference proteome</keyword>
<dbReference type="GO" id="GO:0004650">
    <property type="term" value="F:polygalacturonase activity"/>
    <property type="evidence" value="ECO:0007669"/>
    <property type="project" value="UniProtKB-EC"/>
</dbReference>
<dbReference type="Pfam" id="PF00295">
    <property type="entry name" value="Glyco_hydro_28"/>
    <property type="match status" value="2"/>
</dbReference>
<dbReference type="EC" id="3.2.1.15" evidence="3"/>
<protein>
    <recommendedName>
        <fullName evidence="3">endo-polygalacturonase</fullName>
        <ecNumber evidence="3">3.2.1.15</ecNumber>
    </recommendedName>
</protein>
<dbReference type="InterPro" id="IPR000743">
    <property type="entry name" value="Glyco_hydro_28"/>
</dbReference>
<evidence type="ECO:0000256" key="10">
    <source>
        <dbReference type="ARBA" id="ARBA00034074"/>
    </source>
</evidence>
<proteinExistence type="inferred from homology"/>
<sequence length="921" mass="100780">MFSLDRYGGRGDGRHDDTPALAKAWKAACASPRPAIVLVPGGKRYLLKLVRLSGPCKSSVTLTVKGTLVASPNMADWSDKDRRHWIVFRSVDKLTVNGGGVVDGNGETWWKHSCKINKAMPCKEAPTALSFHYCTSLRVQDLNIVNSQQIHMSVEDCTNVQLARLSITASGTSPNTDGIHITRSKDVQVTNCKIKTGDDCMSIENGTHNLHVSQVVCGPGHGISIGSLGDDNSRAEVSGITIDSVQLYGTTNGAHIKTYQGGSGYAKDITFQNMIMYDVKNPIIIDQDYCDKAKPCKAQGSAVEVSNVVFKNIRGTTVTKDAIKLNCSKSVPCHGITLQNIDLKMQGGNGAAQSTCENAKWRKSGTGEYEDWEDYRKACSTLEGDQEFVWLWEKLLSNAKEFMWSVRFDDTYYKYYAGFFFEIWKRVAKQKLTFKEALRAVYCEGKYTLGSFEWKPEFESDNPRSDFLERLYNTHFGDIDEMALHVVDLLPILVLVALPMASLVVPLLALLLAFGALEAAAGETNGTSPADGMITGRSLGSSSQSVFSLDRYGARGDGRHDDTPALAKAWKAACASPRPAVVLVPGGKRYLLKLVRLSGPCKSSVTLTVKGTLVASPNMADWSDRDRRHWIVFRSVDKLMVNGGGAIDGNGETWWKHSCKINRTMPCKEAPTALSFHYCTSLRVEDLKIVNSQQIHMSVEDCTNVQLERLSITASGTSPNTDGIHITRSRDVKVTNCKIKTGDDCMSIEDGTHNLHVSKVVCGPGHGISIGSLGDDNSRAEVSGITIDTVELYGTTNGARIKTYQGGSGYAKDITFQNMIMYNVKNPIIIDQNYCDKAKPCGQQRSAVEVSNVVFKNIRGTTITKDSIKMNCSKNVPCHGITLQNINLKMEGGKGAIRSTCQNANWRKSGTVLPQPCTAKN</sequence>